<comment type="caution">
    <text evidence="1">The sequence shown here is derived from an EMBL/GenBank/DDBJ whole genome shotgun (WGS) entry which is preliminary data.</text>
</comment>
<proteinExistence type="predicted"/>
<gene>
    <name evidence="1" type="ORF">D9V34_10460</name>
</gene>
<evidence type="ECO:0000313" key="2">
    <source>
        <dbReference type="Proteomes" id="UP000269438"/>
    </source>
</evidence>
<dbReference type="Proteomes" id="UP000269438">
    <property type="component" value="Unassembled WGS sequence"/>
</dbReference>
<dbReference type="EMBL" id="RCUY01000009">
    <property type="protein sequence ID" value="RLP82217.1"/>
    <property type="molecule type" value="Genomic_DNA"/>
</dbReference>
<reference evidence="1 2" key="1">
    <citation type="submission" date="2018-10" db="EMBL/GenBank/DDBJ databases">
        <authorList>
            <person name="Li J."/>
        </authorList>
    </citation>
    <scope>NUCLEOTIDE SEQUENCE [LARGE SCALE GENOMIC DNA]</scope>
    <source>
        <strain evidence="1 2">JCM 11654</strain>
    </source>
</reference>
<organism evidence="1 2">
    <name type="scientific">Mycetocola lacteus</name>
    <dbReference type="NCBI Taxonomy" id="76637"/>
    <lineage>
        <taxon>Bacteria</taxon>
        <taxon>Bacillati</taxon>
        <taxon>Actinomycetota</taxon>
        <taxon>Actinomycetes</taxon>
        <taxon>Micrococcales</taxon>
        <taxon>Microbacteriaceae</taxon>
        <taxon>Mycetocola</taxon>
    </lineage>
</organism>
<protein>
    <submittedName>
        <fullName evidence="1">Uncharacterized protein</fullName>
    </submittedName>
</protein>
<dbReference type="AlphaFoldDB" id="A0A3L7APF6"/>
<name>A0A3L7APF6_9MICO</name>
<accession>A0A3L7APF6</accession>
<keyword evidence="2" id="KW-1185">Reference proteome</keyword>
<sequence>MDLSLGITRGRIVTVEEGHREPAGDTPPETPGTCVSVRETILAAEGIHDSPATKPESAGLRAMYPRPKPSRRWICACETSSLRLPNSTPDS</sequence>
<evidence type="ECO:0000313" key="1">
    <source>
        <dbReference type="EMBL" id="RLP82217.1"/>
    </source>
</evidence>